<protein>
    <submittedName>
        <fullName evidence="1">Uncharacterized protein</fullName>
    </submittedName>
</protein>
<dbReference type="AlphaFoldDB" id="A0A0C2MNE1"/>
<comment type="caution">
    <text evidence="1">The sequence shown here is derived from an EMBL/GenBank/DDBJ whole genome shotgun (WGS) entry which is preliminary data.</text>
</comment>
<gene>
    <name evidence="1" type="ORF">RF11_01871</name>
</gene>
<evidence type="ECO:0000313" key="2">
    <source>
        <dbReference type="Proteomes" id="UP000031668"/>
    </source>
</evidence>
<accession>A0A0C2MNE1</accession>
<dbReference type="Proteomes" id="UP000031668">
    <property type="component" value="Unassembled WGS sequence"/>
</dbReference>
<proteinExistence type="predicted"/>
<reference evidence="1 2" key="1">
    <citation type="journal article" date="2014" name="Genome Biol. Evol.">
        <title>The genome of the myxosporean Thelohanellus kitauei shows adaptations to nutrient acquisition within its fish host.</title>
        <authorList>
            <person name="Yang Y."/>
            <person name="Xiong J."/>
            <person name="Zhou Z."/>
            <person name="Huo F."/>
            <person name="Miao W."/>
            <person name="Ran C."/>
            <person name="Liu Y."/>
            <person name="Zhang J."/>
            <person name="Feng J."/>
            <person name="Wang M."/>
            <person name="Wang M."/>
            <person name="Wang L."/>
            <person name="Yao B."/>
        </authorList>
    </citation>
    <scope>NUCLEOTIDE SEQUENCE [LARGE SCALE GENOMIC DNA]</scope>
    <source>
        <strain evidence="1">Wuqing</strain>
    </source>
</reference>
<sequence>MFVGIIRYFKDNSGSVDELLNQNYIENCCYQQIDMYVSSIPDWGYRDRPRLKEILGLKCPVLAALVKDCISNEVNSDASLYFALRYHFVFNRPPEYTDWII</sequence>
<organism evidence="1 2">
    <name type="scientific">Thelohanellus kitauei</name>
    <name type="common">Myxosporean</name>
    <dbReference type="NCBI Taxonomy" id="669202"/>
    <lineage>
        <taxon>Eukaryota</taxon>
        <taxon>Metazoa</taxon>
        <taxon>Cnidaria</taxon>
        <taxon>Myxozoa</taxon>
        <taxon>Myxosporea</taxon>
        <taxon>Bivalvulida</taxon>
        <taxon>Platysporina</taxon>
        <taxon>Myxobolidae</taxon>
        <taxon>Thelohanellus</taxon>
    </lineage>
</organism>
<dbReference type="EMBL" id="JWZT01004773">
    <property type="protein sequence ID" value="KII63121.1"/>
    <property type="molecule type" value="Genomic_DNA"/>
</dbReference>
<name>A0A0C2MNE1_THEKT</name>
<keyword evidence="2" id="KW-1185">Reference proteome</keyword>
<evidence type="ECO:0000313" key="1">
    <source>
        <dbReference type="EMBL" id="KII63121.1"/>
    </source>
</evidence>